<organism evidence="11 12">
    <name type="scientific">Lentibacillus kimchii</name>
    <dbReference type="NCBI Taxonomy" id="1542911"/>
    <lineage>
        <taxon>Bacteria</taxon>
        <taxon>Bacillati</taxon>
        <taxon>Bacillota</taxon>
        <taxon>Bacilli</taxon>
        <taxon>Bacillales</taxon>
        <taxon>Bacillaceae</taxon>
        <taxon>Lentibacillus</taxon>
    </lineage>
</organism>
<evidence type="ECO:0000256" key="7">
    <source>
        <dbReference type="ARBA" id="ARBA00023136"/>
    </source>
</evidence>
<evidence type="ECO:0000313" key="12">
    <source>
        <dbReference type="Proteomes" id="UP001596620"/>
    </source>
</evidence>
<dbReference type="PANTHER" id="PTHR30574:SF1">
    <property type="entry name" value="SULPHUR TRANSPORT DOMAIN-CONTAINING PROTEIN"/>
    <property type="match status" value="1"/>
</dbReference>
<keyword evidence="12" id="KW-1185">Reference proteome</keyword>
<dbReference type="PANTHER" id="PTHR30574">
    <property type="entry name" value="INNER MEMBRANE PROTEIN YEDE"/>
    <property type="match status" value="1"/>
</dbReference>
<comment type="subcellular location">
    <subcellularLocation>
        <location evidence="1">Cell inner membrane</location>
        <topology evidence="1">Multi-pass membrane protein</topology>
    </subcellularLocation>
</comment>
<evidence type="ECO:0000256" key="3">
    <source>
        <dbReference type="ARBA" id="ARBA00022475"/>
    </source>
</evidence>
<evidence type="ECO:0000256" key="6">
    <source>
        <dbReference type="ARBA" id="ARBA00022989"/>
    </source>
</evidence>
<feature type="transmembrane region" description="Helical" evidence="10">
    <location>
        <begin position="203"/>
        <end position="225"/>
    </location>
</feature>
<comment type="caution">
    <text evidence="11">The sequence shown here is derived from an EMBL/GenBank/DDBJ whole genome shotgun (WGS) entry which is preliminary data.</text>
</comment>
<reference evidence="12" key="1">
    <citation type="journal article" date="2019" name="Int. J. Syst. Evol. Microbiol.">
        <title>The Global Catalogue of Microorganisms (GCM) 10K type strain sequencing project: providing services to taxonomists for standard genome sequencing and annotation.</title>
        <authorList>
            <consortium name="The Broad Institute Genomics Platform"/>
            <consortium name="The Broad Institute Genome Sequencing Center for Infectious Disease"/>
            <person name="Wu L."/>
            <person name="Ma J."/>
        </authorList>
    </citation>
    <scope>NUCLEOTIDE SEQUENCE [LARGE SCALE GENOMIC DNA]</scope>
    <source>
        <strain evidence="12">JCM 30234</strain>
    </source>
</reference>
<evidence type="ECO:0000313" key="11">
    <source>
        <dbReference type="EMBL" id="MFC7747535.1"/>
    </source>
</evidence>
<evidence type="ECO:0000256" key="4">
    <source>
        <dbReference type="ARBA" id="ARBA00022519"/>
    </source>
</evidence>
<feature type="transmembrane region" description="Helical" evidence="10">
    <location>
        <begin position="31"/>
        <end position="49"/>
    </location>
</feature>
<feature type="transmembrane region" description="Helical" evidence="10">
    <location>
        <begin position="245"/>
        <end position="269"/>
    </location>
</feature>
<evidence type="ECO:0000256" key="10">
    <source>
        <dbReference type="SAM" id="Phobius"/>
    </source>
</evidence>
<dbReference type="EMBL" id="JBHTGR010000040">
    <property type="protein sequence ID" value="MFC7747535.1"/>
    <property type="molecule type" value="Genomic_DNA"/>
</dbReference>
<dbReference type="Pfam" id="PF04143">
    <property type="entry name" value="Sulf_transp"/>
    <property type="match status" value="1"/>
</dbReference>
<sequence length="418" mass="44373">MSTAQKAAAQSFHDQADNPNPPLSHWQKPHVILGSIVTVILGAYIFMSVSAIQGILYALGIALGFTLFHARFSFTSAFRRLMSVGNVQGIQAHLVLLAVASSLFALIFTVDFSLTGSGPSGYVSPVGVSLLVGSFMFGIGMQLGSGCASGTLYHVGSGETPTVLTLLGFIAGSVMGADHWGFWVNDMPSLPAFSLATSTNLGYFGAWLVQIALFAVIFWITMKVAKRKRPPKMKALPSEKGWKRILRGSWPLLTAAVILAVLNALVLIVRGSPWGITSGFALWGSKLVSALGIDVSQWTYWSGDRSAALTESVFKDSTSVMNFGIILGAFIASSSGGLFKPKRMKKGVALASLVGGVLMGYGARLAFGCNIGAYFGGIASFSLHGWIWGIVALAGTFAALYLRPLFGMNNPNKNDFFC</sequence>
<evidence type="ECO:0000256" key="9">
    <source>
        <dbReference type="SAM" id="MobiDB-lite"/>
    </source>
</evidence>
<proteinExistence type="inferred from homology"/>
<feature type="transmembrane region" description="Helical" evidence="10">
    <location>
        <begin position="122"/>
        <end position="143"/>
    </location>
</feature>
<comment type="similarity">
    <text evidence="8">Belongs to the TsuA/YedE (TC 9.B.102) family.</text>
</comment>
<feature type="transmembrane region" description="Helical" evidence="10">
    <location>
        <begin position="55"/>
        <end position="78"/>
    </location>
</feature>
<dbReference type="InterPro" id="IPR007272">
    <property type="entry name" value="Sulf_transp_TsuA/YedE"/>
</dbReference>
<evidence type="ECO:0000256" key="5">
    <source>
        <dbReference type="ARBA" id="ARBA00022692"/>
    </source>
</evidence>
<feature type="transmembrane region" description="Helical" evidence="10">
    <location>
        <begin position="381"/>
        <end position="402"/>
    </location>
</feature>
<dbReference type="Proteomes" id="UP001596620">
    <property type="component" value="Unassembled WGS sequence"/>
</dbReference>
<keyword evidence="7 10" id="KW-0472">Membrane</keyword>
<keyword evidence="6 10" id="KW-1133">Transmembrane helix</keyword>
<accession>A0ABW2UY07</accession>
<feature type="transmembrane region" description="Helical" evidence="10">
    <location>
        <begin position="163"/>
        <end position="183"/>
    </location>
</feature>
<name>A0ABW2UY07_9BACI</name>
<keyword evidence="4" id="KW-0997">Cell inner membrane</keyword>
<feature type="transmembrane region" description="Helical" evidence="10">
    <location>
        <begin position="90"/>
        <end position="110"/>
    </location>
</feature>
<keyword evidence="5 10" id="KW-0812">Transmembrane</keyword>
<keyword evidence="3" id="KW-1003">Cell membrane</keyword>
<feature type="region of interest" description="Disordered" evidence="9">
    <location>
        <begin position="1"/>
        <end position="23"/>
    </location>
</feature>
<feature type="transmembrane region" description="Helical" evidence="10">
    <location>
        <begin position="351"/>
        <end position="375"/>
    </location>
</feature>
<evidence type="ECO:0000256" key="2">
    <source>
        <dbReference type="ARBA" id="ARBA00022448"/>
    </source>
</evidence>
<protein>
    <submittedName>
        <fullName evidence="11">YeeE/YedE family protein</fullName>
    </submittedName>
</protein>
<keyword evidence="2" id="KW-0813">Transport</keyword>
<gene>
    <name evidence="11" type="ORF">ACFQU8_09875</name>
</gene>
<evidence type="ECO:0000256" key="1">
    <source>
        <dbReference type="ARBA" id="ARBA00004429"/>
    </source>
</evidence>
<feature type="transmembrane region" description="Helical" evidence="10">
    <location>
        <begin position="320"/>
        <end position="339"/>
    </location>
</feature>
<evidence type="ECO:0000256" key="8">
    <source>
        <dbReference type="ARBA" id="ARBA00035655"/>
    </source>
</evidence>
<dbReference type="RefSeq" id="WP_382359377.1">
    <property type="nucleotide sequence ID" value="NZ_JBHTGR010000040.1"/>
</dbReference>